<dbReference type="PROSITE" id="PS50096">
    <property type="entry name" value="IQ"/>
    <property type="match status" value="1"/>
</dbReference>
<dbReference type="VEuPathDB" id="CryptoDB:Vbra_3439"/>
<keyword evidence="4" id="KW-1185">Reference proteome</keyword>
<dbReference type="InParanoid" id="A0A0G4H0G9"/>
<name>A0A0G4H0G9_VITBC</name>
<gene>
    <name evidence="3" type="ORF">Vbra_3439</name>
</gene>
<feature type="chain" id="PRO_5005191268" evidence="2">
    <location>
        <begin position="19"/>
        <end position="264"/>
    </location>
</feature>
<reference evidence="3 4" key="1">
    <citation type="submission" date="2014-11" db="EMBL/GenBank/DDBJ databases">
        <authorList>
            <person name="Zhu J."/>
            <person name="Qi W."/>
            <person name="Song R."/>
        </authorList>
    </citation>
    <scope>NUCLEOTIDE SEQUENCE [LARGE SCALE GENOMIC DNA]</scope>
</reference>
<dbReference type="Gene3D" id="1.20.5.190">
    <property type="match status" value="1"/>
</dbReference>
<accession>A0A0G4H0G9</accession>
<keyword evidence="2" id="KW-0732">Signal</keyword>
<proteinExistence type="predicted"/>
<protein>
    <submittedName>
        <fullName evidence="3">Uncharacterized protein</fullName>
    </submittedName>
</protein>
<dbReference type="EMBL" id="CDMY01000908">
    <property type="protein sequence ID" value="CEM36823.1"/>
    <property type="molecule type" value="Genomic_DNA"/>
</dbReference>
<evidence type="ECO:0000313" key="3">
    <source>
        <dbReference type="EMBL" id="CEM36823.1"/>
    </source>
</evidence>
<feature type="signal peptide" evidence="2">
    <location>
        <begin position="1"/>
        <end position="18"/>
    </location>
</feature>
<evidence type="ECO:0000256" key="2">
    <source>
        <dbReference type="SAM" id="SignalP"/>
    </source>
</evidence>
<feature type="region of interest" description="Disordered" evidence="1">
    <location>
        <begin position="244"/>
        <end position="264"/>
    </location>
</feature>
<dbReference type="Proteomes" id="UP000041254">
    <property type="component" value="Unassembled WGS sequence"/>
</dbReference>
<evidence type="ECO:0000256" key="1">
    <source>
        <dbReference type="SAM" id="MobiDB-lite"/>
    </source>
</evidence>
<dbReference type="SMART" id="SM00015">
    <property type="entry name" value="IQ"/>
    <property type="match status" value="2"/>
</dbReference>
<dbReference type="AlphaFoldDB" id="A0A0G4H0G9"/>
<organism evidence="3 4">
    <name type="scientific">Vitrella brassicaformis (strain CCMP3155)</name>
    <dbReference type="NCBI Taxonomy" id="1169540"/>
    <lineage>
        <taxon>Eukaryota</taxon>
        <taxon>Sar</taxon>
        <taxon>Alveolata</taxon>
        <taxon>Colpodellida</taxon>
        <taxon>Vitrellaceae</taxon>
        <taxon>Vitrella</taxon>
    </lineage>
</organism>
<evidence type="ECO:0000313" key="4">
    <source>
        <dbReference type="Proteomes" id="UP000041254"/>
    </source>
</evidence>
<dbReference type="InterPro" id="IPR000048">
    <property type="entry name" value="IQ_motif_EF-hand-BS"/>
</dbReference>
<sequence length="264" mass="30203">MQMVPILLFFLGLGHTHRELNRAATCIQAHVRGMLARHLYLRLCSERFQVSEVRARHLSLKLEWQLDDMITACNAALLRHEHGAAAKIQTFWRRWFPQRQWVLYDRAARRIQGAWRHAQRLHQQTRQHTQAIPCRNTATPLNSPSVPASLQIADQPIVLAIPTAGGYQRDEQSFASFCLASRDEDKKVVVTSTLVHKTVTSPDGKDQPRHRSRSLEALNVSTRKAKRRRKPTGPAGIAFNLDRQQAEFQGSKSGGANLWWKPDW</sequence>
<dbReference type="Pfam" id="PF00612">
    <property type="entry name" value="IQ"/>
    <property type="match status" value="2"/>
</dbReference>